<organism evidence="1 2">
    <name type="scientific">Ambrosia artemisiifolia</name>
    <name type="common">Common ragweed</name>
    <dbReference type="NCBI Taxonomy" id="4212"/>
    <lineage>
        <taxon>Eukaryota</taxon>
        <taxon>Viridiplantae</taxon>
        <taxon>Streptophyta</taxon>
        <taxon>Embryophyta</taxon>
        <taxon>Tracheophyta</taxon>
        <taxon>Spermatophyta</taxon>
        <taxon>Magnoliopsida</taxon>
        <taxon>eudicotyledons</taxon>
        <taxon>Gunneridae</taxon>
        <taxon>Pentapetalae</taxon>
        <taxon>asterids</taxon>
        <taxon>campanulids</taxon>
        <taxon>Asterales</taxon>
        <taxon>Asteraceae</taxon>
        <taxon>Asteroideae</taxon>
        <taxon>Heliantheae alliance</taxon>
        <taxon>Heliantheae</taxon>
        <taxon>Ambrosia</taxon>
    </lineage>
</organism>
<reference evidence="1" key="1">
    <citation type="submission" date="2022-06" db="EMBL/GenBank/DDBJ databases">
        <title>Uncovering the hologenomic basis of an extraordinary plant invasion.</title>
        <authorList>
            <person name="Bieker V.C."/>
            <person name="Martin M.D."/>
            <person name="Gilbert T."/>
            <person name="Hodgins K."/>
            <person name="Battlay P."/>
            <person name="Petersen B."/>
            <person name="Wilson J."/>
        </authorList>
    </citation>
    <scope>NUCLEOTIDE SEQUENCE</scope>
    <source>
        <strain evidence="1">AA19_3_7</strain>
        <tissue evidence="1">Leaf</tissue>
    </source>
</reference>
<gene>
    <name evidence="1" type="ORF">M8C21_010198</name>
</gene>
<keyword evidence="2" id="KW-1185">Reference proteome</keyword>
<accession>A0AAD5CRP2</accession>
<protein>
    <submittedName>
        <fullName evidence="1">Uncharacterized protein</fullName>
    </submittedName>
</protein>
<proteinExistence type="predicted"/>
<dbReference type="AlphaFoldDB" id="A0AAD5CRP2"/>
<dbReference type="Proteomes" id="UP001206925">
    <property type="component" value="Unassembled WGS sequence"/>
</dbReference>
<name>A0AAD5CRP2_AMBAR</name>
<comment type="caution">
    <text evidence="1">The sequence shown here is derived from an EMBL/GenBank/DDBJ whole genome shotgun (WGS) entry which is preliminary data.</text>
</comment>
<evidence type="ECO:0000313" key="2">
    <source>
        <dbReference type="Proteomes" id="UP001206925"/>
    </source>
</evidence>
<dbReference type="EMBL" id="JAMZMK010006939">
    <property type="protein sequence ID" value="KAI7746594.1"/>
    <property type="molecule type" value="Genomic_DNA"/>
</dbReference>
<evidence type="ECO:0000313" key="1">
    <source>
        <dbReference type="EMBL" id="KAI7746594.1"/>
    </source>
</evidence>
<sequence>MNNFVVFMVFEGSRYEGEKSVQGLNEEEAQFQRHMKLEIGYYGQIFEARNKTIGGSFKHETFYIS</sequence>